<dbReference type="RefSeq" id="WP_119454944.1">
    <property type="nucleotide sequence ID" value="NZ_QWGA01000008.1"/>
</dbReference>
<evidence type="ECO:0000313" key="2">
    <source>
        <dbReference type="Proteomes" id="UP000265845"/>
    </source>
</evidence>
<sequence length="143" mass="15475">MTETIEKPKAQVLVGETSPEPGGRWELQLTIRTKMIGVGAIKAVADFVRIGAQFAGQTQIAIGVKGQELPSRLGDIEGEMTASDVALDLQVHEGFLKAYRFHCTGQAVDDGARYEGSWHAPCVHPADCNCEGTTDDFVMVRLD</sequence>
<dbReference type="Proteomes" id="UP000265845">
    <property type="component" value="Unassembled WGS sequence"/>
</dbReference>
<comment type="caution">
    <text evidence="1">The sequence shown here is derived from an EMBL/GenBank/DDBJ whole genome shotgun (WGS) entry which is preliminary data.</text>
</comment>
<accession>A0A399RC13</accession>
<reference evidence="1 2" key="1">
    <citation type="submission" date="2018-08" db="EMBL/GenBank/DDBJ databases">
        <title>Henriciella mobilis sp. nov., isolated from seawater.</title>
        <authorList>
            <person name="Cheng H."/>
            <person name="Wu Y.-H."/>
            <person name="Xu X.-W."/>
            <person name="Guo L.-L."/>
        </authorList>
    </citation>
    <scope>NUCLEOTIDE SEQUENCE [LARGE SCALE GENOMIC DNA]</scope>
    <source>
        <strain evidence="1 2">CCUG67844</strain>
    </source>
</reference>
<proteinExistence type="predicted"/>
<keyword evidence="2" id="KW-1185">Reference proteome</keyword>
<organism evidence="1 2">
    <name type="scientific">Henriciella algicola</name>
    <dbReference type="NCBI Taxonomy" id="1608422"/>
    <lineage>
        <taxon>Bacteria</taxon>
        <taxon>Pseudomonadati</taxon>
        <taxon>Pseudomonadota</taxon>
        <taxon>Alphaproteobacteria</taxon>
        <taxon>Hyphomonadales</taxon>
        <taxon>Hyphomonadaceae</taxon>
        <taxon>Henriciella</taxon>
    </lineage>
</organism>
<dbReference type="EMBL" id="QWGA01000008">
    <property type="protein sequence ID" value="RIJ27567.1"/>
    <property type="molecule type" value="Genomic_DNA"/>
</dbReference>
<name>A0A399RC13_9PROT</name>
<dbReference type="OrthoDB" id="7630421at2"/>
<evidence type="ECO:0000313" key="1">
    <source>
        <dbReference type="EMBL" id="RIJ27567.1"/>
    </source>
</evidence>
<protein>
    <submittedName>
        <fullName evidence="1">Uncharacterized protein</fullName>
    </submittedName>
</protein>
<dbReference type="AlphaFoldDB" id="A0A399RC13"/>
<gene>
    <name evidence="1" type="ORF">D1222_14325</name>
</gene>